<dbReference type="InterPro" id="IPR013126">
    <property type="entry name" value="Hsp_70_fam"/>
</dbReference>
<dbReference type="PATRIC" id="fig|1280953.3.peg.131"/>
<dbReference type="AlphaFoldDB" id="A0A059GC14"/>
<accession>A0A059GC14</accession>
<reference evidence="4 5" key="1">
    <citation type="journal article" date="2014" name="Antonie Van Leeuwenhoek">
        <title>Hyphomonas beringensis sp. nov. and Hyphomonas chukchiensis sp. nov., isolated from surface seawater of the Bering Sea and Chukchi Sea.</title>
        <authorList>
            <person name="Li C."/>
            <person name="Lai Q."/>
            <person name="Li G."/>
            <person name="Dong C."/>
            <person name="Wang J."/>
            <person name="Liao Y."/>
            <person name="Shao Z."/>
        </authorList>
    </citation>
    <scope>NUCLEOTIDE SEQUENCE [LARGE SCALE GENOMIC DNA]</scope>
    <source>
        <strain evidence="4 5">SCH89</strain>
    </source>
</reference>
<protein>
    <submittedName>
        <fullName evidence="4">Heat shock protein DnaK</fullName>
    </submittedName>
</protein>
<evidence type="ECO:0000256" key="2">
    <source>
        <dbReference type="ARBA" id="ARBA00022741"/>
    </source>
</evidence>
<dbReference type="InterPro" id="IPR043129">
    <property type="entry name" value="ATPase_NBD"/>
</dbReference>
<keyword evidence="3" id="KW-0067">ATP-binding</keyword>
<dbReference type="SUPFAM" id="SSF53067">
    <property type="entry name" value="Actin-like ATPase domain"/>
    <property type="match status" value="2"/>
</dbReference>
<dbReference type="GO" id="GO:0140662">
    <property type="term" value="F:ATP-dependent protein folding chaperone"/>
    <property type="evidence" value="ECO:0007669"/>
    <property type="project" value="InterPro"/>
</dbReference>
<dbReference type="EMBL" id="ARYL01000001">
    <property type="protein sequence ID" value="KDA04351.1"/>
    <property type="molecule type" value="Genomic_DNA"/>
</dbReference>
<dbReference type="PROSITE" id="PS01036">
    <property type="entry name" value="HSP70_3"/>
    <property type="match status" value="1"/>
</dbReference>
<dbReference type="STRING" id="1280953.HOC_00660"/>
<dbReference type="Proteomes" id="UP000024942">
    <property type="component" value="Unassembled WGS sequence"/>
</dbReference>
<keyword evidence="5" id="KW-1185">Reference proteome</keyword>
<sequence>MQVGIDFGTSNTSIAFRSAGGTQLIALEPDATSIPTAVFYGSTSGEYAIGAEAVNAYESGEEGRLMRSIKSVLGSSLIDETTEVGRRRLPFRDVIAHFLTRVIARAEAETGERVDSVIQGRPVSFNDRHPELDARAQTILEACLNVAGVDQVEFLDEPVAAARSVSFQAGREKLVFVVDIGGGTSDFSVVRISADNAGFDVLGSAGLYVGGNDFDHMLSFHELSKLFGHMETLSLNGLPVPSSPYSILSDWKSLNKLYTRDVQKQITWMKMNSPQSEGILAFDYLVRHHEAHAYAKRTEQIKIGLSGADQQIFAYDTPDAHLEKLVTRAAFEGLIDEAISKMDAVAVECLARAGARPEQITDIVMVGGSTFIPLVQERLAARFGNATLSANDRFGAVAKGLAVHGAAMAKASGFGMRAEI</sequence>
<evidence type="ECO:0000313" key="4">
    <source>
        <dbReference type="EMBL" id="KDA04351.1"/>
    </source>
</evidence>
<dbReference type="PANTHER" id="PTHR19375">
    <property type="entry name" value="HEAT SHOCK PROTEIN 70KDA"/>
    <property type="match status" value="1"/>
</dbReference>
<dbReference type="Pfam" id="PF00012">
    <property type="entry name" value="HSP70"/>
    <property type="match status" value="2"/>
</dbReference>
<evidence type="ECO:0000256" key="3">
    <source>
        <dbReference type="ARBA" id="ARBA00022840"/>
    </source>
</evidence>
<dbReference type="Gene3D" id="3.90.640.10">
    <property type="entry name" value="Actin, Chain A, domain 4"/>
    <property type="match status" value="2"/>
</dbReference>
<dbReference type="GO" id="GO:0005524">
    <property type="term" value="F:ATP binding"/>
    <property type="evidence" value="ECO:0007669"/>
    <property type="project" value="UniProtKB-KW"/>
</dbReference>
<proteinExistence type="inferred from homology"/>
<dbReference type="OrthoDB" id="9807934at2"/>
<dbReference type="eggNOG" id="COG0443">
    <property type="taxonomic scope" value="Bacteria"/>
</dbReference>
<comment type="caution">
    <text evidence="4">The sequence shown here is derived from an EMBL/GenBank/DDBJ whole genome shotgun (WGS) entry which is preliminary data.</text>
</comment>
<organism evidence="4 5">
    <name type="scientific">Hyphomonas oceanitis SCH89</name>
    <dbReference type="NCBI Taxonomy" id="1280953"/>
    <lineage>
        <taxon>Bacteria</taxon>
        <taxon>Pseudomonadati</taxon>
        <taxon>Pseudomonadota</taxon>
        <taxon>Alphaproteobacteria</taxon>
        <taxon>Hyphomonadales</taxon>
        <taxon>Hyphomonadaceae</taxon>
        <taxon>Hyphomonas</taxon>
    </lineage>
</organism>
<keyword evidence="2" id="KW-0547">Nucleotide-binding</keyword>
<dbReference type="PRINTS" id="PR00301">
    <property type="entry name" value="HEATSHOCK70"/>
</dbReference>
<keyword evidence="4" id="KW-0346">Stress response</keyword>
<dbReference type="RefSeq" id="WP_051624382.1">
    <property type="nucleotide sequence ID" value="NZ_ARYL01000001.1"/>
</dbReference>
<comment type="similarity">
    <text evidence="1">Belongs to the heat shock protein 70 family.</text>
</comment>
<gene>
    <name evidence="4" type="ORF">HOC_00660</name>
</gene>
<evidence type="ECO:0000256" key="1">
    <source>
        <dbReference type="ARBA" id="ARBA00007381"/>
    </source>
</evidence>
<evidence type="ECO:0000313" key="5">
    <source>
        <dbReference type="Proteomes" id="UP000024942"/>
    </source>
</evidence>
<dbReference type="InterPro" id="IPR018181">
    <property type="entry name" value="Heat_shock_70_CS"/>
</dbReference>
<name>A0A059GC14_9PROT</name>
<dbReference type="PROSITE" id="PS00329">
    <property type="entry name" value="HSP70_2"/>
    <property type="match status" value="1"/>
</dbReference>
<dbReference type="Gene3D" id="3.30.420.40">
    <property type="match status" value="3"/>
</dbReference>